<keyword evidence="2" id="KW-1185">Reference proteome</keyword>
<protein>
    <recommendedName>
        <fullName evidence="3">DUF3553 domain-containing protein</fullName>
    </recommendedName>
</protein>
<dbReference type="AlphaFoldDB" id="A0A2U3QHJ5"/>
<evidence type="ECO:0008006" key="3">
    <source>
        <dbReference type="Google" id="ProtNLM"/>
    </source>
</evidence>
<evidence type="ECO:0000313" key="2">
    <source>
        <dbReference type="Proteomes" id="UP000245125"/>
    </source>
</evidence>
<dbReference type="EMBL" id="OUUY01000083">
    <property type="protein sequence ID" value="SPQ00886.1"/>
    <property type="molecule type" value="Genomic_DNA"/>
</dbReference>
<proteinExistence type="predicted"/>
<organism evidence="1 2">
    <name type="scientific">Candidatus Sulfobium mesophilum</name>
    <dbReference type="NCBI Taxonomy" id="2016548"/>
    <lineage>
        <taxon>Bacteria</taxon>
        <taxon>Pseudomonadati</taxon>
        <taxon>Nitrospirota</taxon>
        <taxon>Nitrospiria</taxon>
        <taxon>Nitrospirales</taxon>
        <taxon>Nitrospiraceae</taxon>
        <taxon>Candidatus Sulfobium</taxon>
    </lineage>
</organism>
<accession>A0A2U3QHJ5</accession>
<gene>
    <name evidence="1" type="ORF">NBG4_370001</name>
</gene>
<dbReference type="Proteomes" id="UP000245125">
    <property type="component" value="Unassembled WGS sequence"/>
</dbReference>
<dbReference type="OrthoDB" id="9800810at2"/>
<name>A0A2U3QHJ5_9BACT</name>
<sequence>MGPRLYLKLGDIVNHRRYKYWGRGQVVEEKHSVLSGGFCMVRVLFDDGKERSFINDLDNECCCYYSGVRLL</sequence>
<reference evidence="2" key="1">
    <citation type="submission" date="2018-03" db="EMBL/GenBank/DDBJ databases">
        <authorList>
            <person name="Zecchin S."/>
        </authorList>
    </citation>
    <scope>NUCLEOTIDE SEQUENCE [LARGE SCALE GENOMIC DNA]</scope>
</reference>
<evidence type="ECO:0000313" key="1">
    <source>
        <dbReference type="EMBL" id="SPQ00886.1"/>
    </source>
</evidence>